<dbReference type="PANTHER" id="PTHR13296">
    <property type="entry name" value="BCAS2 PROTEIN"/>
    <property type="match status" value="1"/>
</dbReference>
<dbReference type="PANTHER" id="PTHR13296:SF0">
    <property type="entry name" value="PRE-MRNA-SPLICING FACTOR SPF27"/>
    <property type="match status" value="1"/>
</dbReference>
<comment type="caution">
    <text evidence="8">The sequence shown here is derived from an EMBL/GenBank/DDBJ whole genome shotgun (WGS) entry which is preliminary data.</text>
</comment>
<dbReference type="GO" id="GO:0006397">
    <property type="term" value="P:mRNA processing"/>
    <property type="evidence" value="ECO:0007669"/>
    <property type="project" value="UniProtKB-KW"/>
</dbReference>
<accession>A0A4Q1BCX9</accession>
<gene>
    <name evidence="8" type="ORF">M231_07134</name>
</gene>
<evidence type="ECO:0000256" key="3">
    <source>
        <dbReference type="ARBA" id="ARBA00022664"/>
    </source>
</evidence>
<keyword evidence="4" id="KW-0747">Spliceosome</keyword>
<dbReference type="InterPro" id="IPR008409">
    <property type="entry name" value="SPF27"/>
</dbReference>
<comment type="similarity">
    <text evidence="2">Belongs to the SPF27 family.</text>
</comment>
<evidence type="ECO:0000256" key="7">
    <source>
        <dbReference type="SAM" id="Coils"/>
    </source>
</evidence>
<evidence type="ECO:0000256" key="1">
    <source>
        <dbReference type="ARBA" id="ARBA00004123"/>
    </source>
</evidence>
<keyword evidence="7" id="KW-0175">Coiled coil</keyword>
<dbReference type="InParanoid" id="A0A4Q1BCX9"/>
<evidence type="ECO:0000256" key="6">
    <source>
        <dbReference type="ARBA" id="ARBA00023242"/>
    </source>
</evidence>
<feature type="coiled-coil region" evidence="7">
    <location>
        <begin position="136"/>
        <end position="163"/>
    </location>
</feature>
<dbReference type="STRING" id="5217.A0A4Q1BCX9"/>
<keyword evidence="9" id="KW-1185">Reference proteome</keyword>
<dbReference type="Proteomes" id="UP000289152">
    <property type="component" value="Unassembled WGS sequence"/>
</dbReference>
<evidence type="ECO:0000256" key="4">
    <source>
        <dbReference type="ARBA" id="ARBA00022728"/>
    </source>
</evidence>
<dbReference type="EMBL" id="SDIL01000129">
    <property type="protein sequence ID" value="RXK35604.1"/>
    <property type="molecule type" value="Genomic_DNA"/>
</dbReference>
<dbReference type="AlphaFoldDB" id="A0A4Q1BCX9"/>
<dbReference type="GO" id="GO:0071011">
    <property type="term" value="C:precatalytic spliceosome"/>
    <property type="evidence" value="ECO:0007669"/>
    <property type="project" value="TreeGrafter"/>
</dbReference>
<name>A0A4Q1BCX9_TREME</name>
<keyword evidence="3" id="KW-0507">mRNA processing</keyword>
<evidence type="ECO:0000313" key="9">
    <source>
        <dbReference type="Proteomes" id="UP000289152"/>
    </source>
</evidence>
<sequence>MSSSNIDALPYYDKQIDDPHFKAKAQALIEAEMRSTPKVEVDDPRLPPQTEIFSKSSGLRELLDNYNEHPIRGIDVSKYAPPQANPNESLDELKEIEKRGWIGEGHMALRNENVQILSTYGPNAWLVRNYQLSTQLTELQAAVTEMKERVTELNRARRVFQEDTGQHLSRLEGRWQDLVGATVQLEMACGAMEGEVEGLRIREERLQAEVKQLEG</sequence>
<evidence type="ECO:0000256" key="5">
    <source>
        <dbReference type="ARBA" id="ARBA00023187"/>
    </source>
</evidence>
<dbReference type="GO" id="GO:0000974">
    <property type="term" value="C:Prp19 complex"/>
    <property type="evidence" value="ECO:0007669"/>
    <property type="project" value="TreeGrafter"/>
</dbReference>
<keyword evidence="5" id="KW-0508">mRNA splicing</keyword>
<dbReference type="Pfam" id="PF05700">
    <property type="entry name" value="BCAS2"/>
    <property type="match status" value="1"/>
</dbReference>
<dbReference type="GO" id="GO:0071013">
    <property type="term" value="C:catalytic step 2 spliceosome"/>
    <property type="evidence" value="ECO:0007669"/>
    <property type="project" value="TreeGrafter"/>
</dbReference>
<dbReference type="VEuPathDB" id="FungiDB:TREMEDRAFT_69942"/>
<protein>
    <submittedName>
        <fullName evidence="8">Pre-mRNA-splicing factor SPF27</fullName>
    </submittedName>
</protein>
<proteinExistence type="inferred from homology"/>
<evidence type="ECO:0000313" key="8">
    <source>
        <dbReference type="EMBL" id="RXK35604.1"/>
    </source>
</evidence>
<dbReference type="GO" id="GO:0008380">
    <property type="term" value="P:RNA splicing"/>
    <property type="evidence" value="ECO:0007669"/>
    <property type="project" value="UniProtKB-KW"/>
</dbReference>
<dbReference type="OrthoDB" id="205794at2759"/>
<organism evidence="8 9">
    <name type="scientific">Tremella mesenterica</name>
    <name type="common">Jelly fungus</name>
    <dbReference type="NCBI Taxonomy" id="5217"/>
    <lineage>
        <taxon>Eukaryota</taxon>
        <taxon>Fungi</taxon>
        <taxon>Dikarya</taxon>
        <taxon>Basidiomycota</taxon>
        <taxon>Agaricomycotina</taxon>
        <taxon>Tremellomycetes</taxon>
        <taxon>Tremellales</taxon>
        <taxon>Tremellaceae</taxon>
        <taxon>Tremella</taxon>
    </lineage>
</organism>
<comment type="subcellular location">
    <subcellularLocation>
        <location evidence="1">Nucleus</location>
    </subcellularLocation>
</comment>
<keyword evidence="6" id="KW-0539">Nucleus</keyword>
<evidence type="ECO:0000256" key="2">
    <source>
        <dbReference type="ARBA" id="ARBA00010788"/>
    </source>
</evidence>
<reference evidence="8 9" key="1">
    <citation type="submission" date="2016-06" db="EMBL/GenBank/DDBJ databases">
        <title>Evolution of pathogenesis and genome organization in the Tremellales.</title>
        <authorList>
            <person name="Cuomo C."/>
            <person name="Litvintseva A."/>
            <person name="Heitman J."/>
            <person name="Chen Y."/>
            <person name="Sun S."/>
            <person name="Springer D."/>
            <person name="Dromer F."/>
            <person name="Young S."/>
            <person name="Zeng Q."/>
            <person name="Chapman S."/>
            <person name="Gujja S."/>
            <person name="Saif S."/>
            <person name="Birren B."/>
        </authorList>
    </citation>
    <scope>NUCLEOTIDE SEQUENCE [LARGE SCALE GENOMIC DNA]</scope>
    <source>
        <strain evidence="8 9">ATCC 28783</strain>
    </source>
</reference>